<evidence type="ECO:0000256" key="2">
    <source>
        <dbReference type="ARBA" id="ARBA00022741"/>
    </source>
</evidence>
<accession>A0ABU5C9X3</accession>
<evidence type="ECO:0000256" key="1">
    <source>
        <dbReference type="ARBA" id="ARBA00022722"/>
    </source>
</evidence>
<evidence type="ECO:0000256" key="3">
    <source>
        <dbReference type="ARBA" id="ARBA00022763"/>
    </source>
</evidence>
<organism evidence="12 13">
    <name type="scientific">Tigheibacillus halophilus</name>
    <dbReference type="NCBI Taxonomy" id="361280"/>
    <lineage>
        <taxon>Bacteria</taxon>
        <taxon>Bacillati</taxon>
        <taxon>Bacillota</taxon>
        <taxon>Bacilli</taxon>
        <taxon>Bacillales</taxon>
        <taxon>Bacillaceae</taxon>
        <taxon>Tigheibacillus</taxon>
    </lineage>
</organism>
<dbReference type="Proteomes" id="UP001281447">
    <property type="component" value="Unassembled WGS sequence"/>
</dbReference>
<dbReference type="InterPro" id="IPR011604">
    <property type="entry name" value="PDDEXK-like_dom_sf"/>
</dbReference>
<evidence type="ECO:0000256" key="5">
    <source>
        <dbReference type="ARBA" id="ARBA00022806"/>
    </source>
</evidence>
<evidence type="ECO:0000256" key="9">
    <source>
        <dbReference type="ARBA" id="ARBA00023204"/>
    </source>
</evidence>
<dbReference type="InterPro" id="IPR011335">
    <property type="entry name" value="Restrct_endonuc-II-like"/>
</dbReference>
<comment type="caution">
    <text evidence="12">The sequence shown here is derived from an EMBL/GenBank/DDBJ whole genome shotgun (WGS) entry which is preliminary data.</text>
</comment>
<dbReference type="GO" id="GO:0004527">
    <property type="term" value="F:exonuclease activity"/>
    <property type="evidence" value="ECO:0007669"/>
    <property type="project" value="UniProtKB-KW"/>
</dbReference>
<evidence type="ECO:0000313" key="13">
    <source>
        <dbReference type="Proteomes" id="UP001281447"/>
    </source>
</evidence>
<evidence type="ECO:0000256" key="8">
    <source>
        <dbReference type="ARBA" id="ARBA00023125"/>
    </source>
</evidence>
<dbReference type="InterPro" id="IPR014017">
    <property type="entry name" value="DNA_helicase_UvrD-like_C"/>
</dbReference>
<sequence length="469" mass="54018">MQLNDYRKLSRDGALSELIWQIYRETGYYDFVGGMPGGKQRQANLRALYDRARSYEASSFRGLFRFLRFVERMEENDQDLGAARALSEQEDVVRIMTIHKSKGLEYPIVIVGAMDKEFNQSDVKKPYLLHKNLGFASKYIDPVKRISYPTLYYHAMKDQLMREALAEEMRVLYVALTRAREKLVMVGNVASLEKKQEKWQKMADHEEWVLPAHYRTKLKTYLDLVAAALIRHEDNGPLRLESVSEYVPEDIRLDSSQWDIAIMHGSELANLEENIKEEEQQLKASITKWEPLPVDSANLDRFVSDRLAFKYPFAEAAEARAKQTVTEIKRQQEAKDEYSSDQLVAGFQAPIVRRPAFLQREKTFSAAERGTAMHTVMQHIPFGKKMNAAEIAEFVQGLVHKEILLQEAAETIDIEAIERFFETELASYMAETATCIYREVPFSLALPASDVYARWQYTSEEHVLIQGGA</sequence>
<keyword evidence="8" id="KW-0238">DNA-binding</keyword>
<keyword evidence="4" id="KW-0378">Hydrolase</keyword>
<keyword evidence="3" id="KW-0227">DNA damage</keyword>
<keyword evidence="13" id="KW-1185">Reference proteome</keyword>
<dbReference type="SUPFAM" id="SSF52980">
    <property type="entry name" value="Restriction endonuclease-like"/>
    <property type="match status" value="1"/>
</dbReference>
<dbReference type="InterPro" id="IPR027417">
    <property type="entry name" value="P-loop_NTPase"/>
</dbReference>
<dbReference type="PANTHER" id="PTHR11070:SF48">
    <property type="entry name" value="ATP-DEPENDENT HELICASE_NUCLEASE SUBUNIT A"/>
    <property type="match status" value="1"/>
</dbReference>
<keyword evidence="5" id="KW-0347">Helicase</keyword>
<dbReference type="EMBL" id="JAWDIP010000004">
    <property type="protein sequence ID" value="MDY0396045.1"/>
    <property type="molecule type" value="Genomic_DNA"/>
</dbReference>
<keyword evidence="1" id="KW-0540">Nuclease</keyword>
<keyword evidence="6 12" id="KW-0269">Exonuclease</keyword>
<evidence type="ECO:0000256" key="10">
    <source>
        <dbReference type="SAM" id="Coils"/>
    </source>
</evidence>
<keyword evidence="9" id="KW-0234">DNA repair</keyword>
<dbReference type="Gene3D" id="3.90.320.10">
    <property type="match status" value="1"/>
</dbReference>
<reference evidence="12 13" key="1">
    <citation type="submission" date="2023-10" db="EMBL/GenBank/DDBJ databases">
        <title>Virgibacillus halophilus 5B73C genome.</title>
        <authorList>
            <person name="Miliotis G."/>
            <person name="Sengupta P."/>
            <person name="Hameed A."/>
            <person name="Chuvochina M."/>
            <person name="Mcdonagh F."/>
            <person name="Simpson A.C."/>
            <person name="Singh N.K."/>
            <person name="Rekha P.D."/>
            <person name="Raman K."/>
            <person name="Hugenholtz P."/>
            <person name="Venkateswaran K."/>
        </authorList>
    </citation>
    <scope>NUCLEOTIDE SEQUENCE [LARGE SCALE GENOMIC DNA]</scope>
    <source>
        <strain evidence="12 13">5B73C</strain>
    </source>
</reference>
<protein>
    <submittedName>
        <fullName evidence="12">3'-5' exonuclease</fullName>
    </submittedName>
</protein>
<dbReference type="SUPFAM" id="SSF52540">
    <property type="entry name" value="P-loop containing nucleoside triphosphate hydrolases"/>
    <property type="match status" value="1"/>
</dbReference>
<feature type="domain" description="UvrD-like helicase C-terminal" evidence="11">
    <location>
        <begin position="1"/>
        <end position="103"/>
    </location>
</feature>
<dbReference type="PROSITE" id="PS51217">
    <property type="entry name" value="UVRD_HELICASE_CTER"/>
    <property type="match status" value="1"/>
</dbReference>
<evidence type="ECO:0000256" key="7">
    <source>
        <dbReference type="ARBA" id="ARBA00022840"/>
    </source>
</evidence>
<keyword evidence="2" id="KW-0547">Nucleotide-binding</keyword>
<dbReference type="Gene3D" id="3.40.50.300">
    <property type="entry name" value="P-loop containing nucleotide triphosphate hydrolases"/>
    <property type="match status" value="1"/>
</dbReference>
<evidence type="ECO:0000259" key="11">
    <source>
        <dbReference type="PROSITE" id="PS51217"/>
    </source>
</evidence>
<dbReference type="Pfam" id="PF13361">
    <property type="entry name" value="UvrD_C"/>
    <property type="match status" value="1"/>
</dbReference>
<evidence type="ECO:0000256" key="6">
    <source>
        <dbReference type="ARBA" id="ARBA00022839"/>
    </source>
</evidence>
<proteinExistence type="predicted"/>
<keyword evidence="7" id="KW-0067">ATP-binding</keyword>
<feature type="coiled-coil region" evidence="10">
    <location>
        <begin position="261"/>
        <end position="288"/>
    </location>
</feature>
<name>A0ABU5C9X3_9BACI</name>
<evidence type="ECO:0000256" key="4">
    <source>
        <dbReference type="ARBA" id="ARBA00022801"/>
    </source>
</evidence>
<gene>
    <name evidence="12" type="ORF">RWE15_18840</name>
</gene>
<dbReference type="InterPro" id="IPR000212">
    <property type="entry name" value="DNA_helicase_UvrD/REP"/>
</dbReference>
<dbReference type="PANTHER" id="PTHR11070">
    <property type="entry name" value="UVRD / RECB / PCRA DNA HELICASE FAMILY MEMBER"/>
    <property type="match status" value="1"/>
</dbReference>
<evidence type="ECO:0000313" key="12">
    <source>
        <dbReference type="EMBL" id="MDY0396045.1"/>
    </source>
</evidence>
<keyword evidence="10" id="KW-0175">Coiled coil</keyword>